<comment type="similarity">
    <text evidence="1">Belongs to the short-chain dehydrogenases/reductases (SDR) family.</text>
</comment>
<dbReference type="PRINTS" id="PR00081">
    <property type="entry name" value="GDHRDH"/>
</dbReference>
<dbReference type="EMBL" id="ML977578">
    <property type="protein sequence ID" value="KAF2002253.1"/>
    <property type="molecule type" value="Genomic_DNA"/>
</dbReference>
<dbReference type="OrthoDB" id="1933717at2759"/>
<dbReference type="GO" id="GO:0005737">
    <property type="term" value="C:cytoplasm"/>
    <property type="evidence" value="ECO:0007669"/>
    <property type="project" value="TreeGrafter"/>
</dbReference>
<keyword evidence="2" id="KW-0175">Coiled coil</keyword>
<dbReference type="InterPro" id="IPR051468">
    <property type="entry name" value="Fungal_SecMetab_SDRs"/>
</dbReference>
<dbReference type="SUPFAM" id="SSF51735">
    <property type="entry name" value="NAD(P)-binding Rossmann-fold domains"/>
    <property type="match status" value="1"/>
</dbReference>
<dbReference type="GO" id="GO:0019748">
    <property type="term" value="P:secondary metabolic process"/>
    <property type="evidence" value="ECO:0007669"/>
    <property type="project" value="TreeGrafter"/>
</dbReference>
<dbReference type="Pfam" id="PF00106">
    <property type="entry name" value="adh_short"/>
    <property type="match status" value="2"/>
</dbReference>
<feature type="coiled-coil region" evidence="2">
    <location>
        <begin position="66"/>
        <end position="93"/>
    </location>
</feature>
<organism evidence="3 4">
    <name type="scientific">Amniculicola lignicola CBS 123094</name>
    <dbReference type="NCBI Taxonomy" id="1392246"/>
    <lineage>
        <taxon>Eukaryota</taxon>
        <taxon>Fungi</taxon>
        <taxon>Dikarya</taxon>
        <taxon>Ascomycota</taxon>
        <taxon>Pezizomycotina</taxon>
        <taxon>Dothideomycetes</taxon>
        <taxon>Pleosporomycetidae</taxon>
        <taxon>Pleosporales</taxon>
        <taxon>Amniculicolaceae</taxon>
        <taxon>Amniculicola</taxon>
    </lineage>
</organism>
<protein>
    <submittedName>
        <fullName evidence="3">NAD(P)-binding protein</fullName>
    </submittedName>
</protein>
<dbReference type="Gene3D" id="3.40.50.720">
    <property type="entry name" value="NAD(P)-binding Rossmann-like Domain"/>
    <property type="match status" value="1"/>
</dbReference>
<evidence type="ECO:0000256" key="1">
    <source>
        <dbReference type="ARBA" id="ARBA00006484"/>
    </source>
</evidence>
<evidence type="ECO:0000256" key="2">
    <source>
        <dbReference type="SAM" id="Coils"/>
    </source>
</evidence>
<accession>A0A6A5WK87</accession>
<dbReference type="PANTHER" id="PTHR43544">
    <property type="entry name" value="SHORT-CHAIN DEHYDROGENASE/REDUCTASE"/>
    <property type="match status" value="1"/>
</dbReference>
<name>A0A6A5WK87_9PLEO</name>
<reference evidence="3" key="1">
    <citation type="journal article" date="2020" name="Stud. Mycol.">
        <title>101 Dothideomycetes genomes: a test case for predicting lifestyles and emergence of pathogens.</title>
        <authorList>
            <person name="Haridas S."/>
            <person name="Albert R."/>
            <person name="Binder M."/>
            <person name="Bloem J."/>
            <person name="Labutti K."/>
            <person name="Salamov A."/>
            <person name="Andreopoulos B."/>
            <person name="Baker S."/>
            <person name="Barry K."/>
            <person name="Bills G."/>
            <person name="Bluhm B."/>
            <person name="Cannon C."/>
            <person name="Castanera R."/>
            <person name="Culley D."/>
            <person name="Daum C."/>
            <person name="Ezra D."/>
            <person name="Gonzalez J."/>
            <person name="Henrissat B."/>
            <person name="Kuo A."/>
            <person name="Liang C."/>
            <person name="Lipzen A."/>
            <person name="Lutzoni F."/>
            <person name="Magnuson J."/>
            <person name="Mondo S."/>
            <person name="Nolan M."/>
            <person name="Ohm R."/>
            <person name="Pangilinan J."/>
            <person name="Park H.-J."/>
            <person name="Ramirez L."/>
            <person name="Alfaro M."/>
            <person name="Sun H."/>
            <person name="Tritt A."/>
            <person name="Yoshinaga Y."/>
            <person name="Zwiers L.-H."/>
            <person name="Turgeon B."/>
            <person name="Goodwin S."/>
            <person name="Spatafora J."/>
            <person name="Crous P."/>
            <person name="Grigoriev I."/>
        </authorList>
    </citation>
    <scope>NUCLEOTIDE SEQUENCE</scope>
    <source>
        <strain evidence="3">CBS 123094</strain>
    </source>
</reference>
<dbReference type="AlphaFoldDB" id="A0A6A5WK87"/>
<dbReference type="InterPro" id="IPR002347">
    <property type="entry name" value="SDR_fam"/>
</dbReference>
<gene>
    <name evidence="3" type="ORF">P154DRAFT_521080</name>
</gene>
<dbReference type="PANTHER" id="PTHR43544:SF32">
    <property type="entry name" value="CHAIN DEHYDROGENASE, PUTATIVE (AFU_ORTHOLOGUE AFUA_5G01530)-RELATED"/>
    <property type="match status" value="1"/>
</dbReference>
<keyword evidence="4" id="KW-1185">Reference proteome</keyword>
<dbReference type="GO" id="GO:0016491">
    <property type="term" value="F:oxidoreductase activity"/>
    <property type="evidence" value="ECO:0007669"/>
    <property type="project" value="TreeGrafter"/>
</dbReference>
<sequence>MSVGMHRLSQITSHITNTAIRTASPNMTDKTILLITGGNTGIGFETVKALLQSSTPYTILLGSRSLDKATEAIKKLEAEFPESKSDIEALQIDIVDDESIQKAFETVKSKYGQIDVLLNNAGAAFDYLMNDIPGTKGIREAWTKAYDVNTVSTQVITTTFMPLLLASSTPRLLFITSGLSSLDTASQGRISASQTSTPPPAGWPKPPGPLVLAYRSSKTALNMLMLDWHRVLQSDGVRVWAISPGFLATGLSPGGPEVMKKHGAGDPSEGAGLIRRVVEGERDGDVGKVVFKVGTQPW</sequence>
<dbReference type="Proteomes" id="UP000799779">
    <property type="component" value="Unassembled WGS sequence"/>
</dbReference>
<dbReference type="InterPro" id="IPR036291">
    <property type="entry name" value="NAD(P)-bd_dom_sf"/>
</dbReference>
<evidence type="ECO:0000313" key="3">
    <source>
        <dbReference type="EMBL" id="KAF2002253.1"/>
    </source>
</evidence>
<proteinExistence type="inferred from homology"/>
<evidence type="ECO:0000313" key="4">
    <source>
        <dbReference type="Proteomes" id="UP000799779"/>
    </source>
</evidence>